<dbReference type="EMBL" id="JAPDGR010001413">
    <property type="protein sequence ID" value="KAJ2982912.1"/>
    <property type="molecule type" value="Genomic_DNA"/>
</dbReference>
<dbReference type="Proteomes" id="UP001143856">
    <property type="component" value="Unassembled WGS sequence"/>
</dbReference>
<protein>
    <submittedName>
        <fullName evidence="1">Uncharacterized protein</fullName>
    </submittedName>
</protein>
<reference evidence="1" key="1">
    <citation type="submission" date="2022-10" db="EMBL/GenBank/DDBJ databases">
        <title>Genome Sequence of Xylaria curta.</title>
        <authorList>
            <person name="Buettner E."/>
        </authorList>
    </citation>
    <scope>NUCLEOTIDE SEQUENCE</scope>
    <source>
        <strain evidence="1">Babe10</strain>
    </source>
</reference>
<comment type="caution">
    <text evidence="1">The sequence shown here is derived from an EMBL/GenBank/DDBJ whole genome shotgun (WGS) entry which is preliminary data.</text>
</comment>
<gene>
    <name evidence="1" type="ORF">NUW58_g6343</name>
</gene>
<evidence type="ECO:0000313" key="1">
    <source>
        <dbReference type="EMBL" id="KAJ2982912.1"/>
    </source>
</evidence>
<evidence type="ECO:0000313" key="2">
    <source>
        <dbReference type="Proteomes" id="UP001143856"/>
    </source>
</evidence>
<sequence length="460" mass="50397">MVRLPTTLLAACGLLAGRALAALEVNLDDKESIKKAAALVAEDLLTFYRGDEPGWVPGILPGPPPDGDYYWWQGGAMWGALLDYRHTMGDTKFDDTIYEALLFQVGPNNDFMPPNWTASMGNDDQAFWAYAALLAAETGFRDPPADQPQWLALAQAVFNEQTHIDRRVEGGECDWGLRWQVYRTNNGFDYINTVANACYFNIGARLAHYTGNNTYSELAERTYQLIDRLGYISDQYDVYDGAHLPDCKEINKAQFSYNAAMLMQGAAFMYNVTNGNSTWETRLDGLADGILRVFFAQDGVAFEPSCERPPGVCNADMESYRGYMHRWMANSIQLAPKLLYNKFMPTLKTSTAAGVKQCTGGANGRMCGFHWTTGKYDGLLSASLQMNVLGALTSLIMPEVPGPLTNKTGGTSKGDPDAGLEKTEMPTLAPITTGDKAGASILTILIVTGALSAFAWMSLD</sequence>
<keyword evidence="2" id="KW-1185">Reference proteome</keyword>
<accession>A0ACC1NU92</accession>
<organism evidence="1 2">
    <name type="scientific">Xylaria curta</name>
    <dbReference type="NCBI Taxonomy" id="42375"/>
    <lineage>
        <taxon>Eukaryota</taxon>
        <taxon>Fungi</taxon>
        <taxon>Dikarya</taxon>
        <taxon>Ascomycota</taxon>
        <taxon>Pezizomycotina</taxon>
        <taxon>Sordariomycetes</taxon>
        <taxon>Xylariomycetidae</taxon>
        <taxon>Xylariales</taxon>
        <taxon>Xylariaceae</taxon>
        <taxon>Xylaria</taxon>
    </lineage>
</organism>
<proteinExistence type="predicted"/>
<name>A0ACC1NU92_9PEZI</name>